<dbReference type="InterPro" id="IPR001138">
    <property type="entry name" value="Zn2Cys6_DnaBD"/>
</dbReference>
<dbReference type="PROSITE" id="PS00463">
    <property type="entry name" value="ZN2_CY6_FUNGAL_1"/>
    <property type="match status" value="1"/>
</dbReference>
<dbReference type="InterPro" id="IPR051430">
    <property type="entry name" value="Fungal_TF_Env_Response"/>
</dbReference>
<dbReference type="SMART" id="SM00066">
    <property type="entry name" value="GAL4"/>
    <property type="match status" value="1"/>
</dbReference>
<keyword evidence="1" id="KW-0479">Metal-binding</keyword>
<evidence type="ECO:0000256" key="7">
    <source>
        <dbReference type="SAM" id="MobiDB-lite"/>
    </source>
</evidence>
<dbReference type="GO" id="GO:0008270">
    <property type="term" value="F:zinc ion binding"/>
    <property type="evidence" value="ECO:0007669"/>
    <property type="project" value="InterPro"/>
</dbReference>
<keyword evidence="4" id="KW-0238">DNA-binding</keyword>
<dbReference type="CDD" id="cd00067">
    <property type="entry name" value="GAL4"/>
    <property type="match status" value="1"/>
</dbReference>
<dbReference type="Pfam" id="PF04082">
    <property type="entry name" value="Fungal_trans"/>
    <property type="match status" value="1"/>
</dbReference>
<dbReference type="AlphaFoldDB" id="A0A2T2N3L7"/>
<dbReference type="Pfam" id="PF00172">
    <property type="entry name" value="Zn_clus"/>
    <property type="match status" value="1"/>
</dbReference>
<dbReference type="InterPro" id="IPR007219">
    <property type="entry name" value="XnlR_reg_dom"/>
</dbReference>
<evidence type="ECO:0000256" key="6">
    <source>
        <dbReference type="ARBA" id="ARBA00023242"/>
    </source>
</evidence>
<dbReference type="GO" id="GO:0006351">
    <property type="term" value="P:DNA-templated transcription"/>
    <property type="evidence" value="ECO:0007669"/>
    <property type="project" value="InterPro"/>
</dbReference>
<keyword evidence="2" id="KW-0862">Zinc</keyword>
<dbReference type="OrthoDB" id="4236860at2759"/>
<evidence type="ECO:0000313" key="9">
    <source>
        <dbReference type="EMBL" id="PSN59846.1"/>
    </source>
</evidence>
<accession>A0A2T2N3L7</accession>
<evidence type="ECO:0000259" key="8">
    <source>
        <dbReference type="PROSITE" id="PS50048"/>
    </source>
</evidence>
<dbReference type="STRING" id="1448308.A0A2T2N3L7"/>
<dbReference type="GO" id="GO:0001228">
    <property type="term" value="F:DNA-binding transcription activator activity, RNA polymerase II-specific"/>
    <property type="evidence" value="ECO:0007669"/>
    <property type="project" value="TreeGrafter"/>
</dbReference>
<dbReference type="PANTHER" id="PTHR31944">
    <property type="entry name" value="HEME-RESPONSIVE ZINC FINGER TRANSCRIPTION FACTOR HAP1"/>
    <property type="match status" value="1"/>
</dbReference>
<keyword evidence="10" id="KW-1185">Reference proteome</keyword>
<feature type="region of interest" description="Disordered" evidence="7">
    <location>
        <begin position="73"/>
        <end position="96"/>
    </location>
</feature>
<evidence type="ECO:0000256" key="5">
    <source>
        <dbReference type="ARBA" id="ARBA00023163"/>
    </source>
</evidence>
<dbReference type="CDD" id="cd12148">
    <property type="entry name" value="fungal_TF_MHR"/>
    <property type="match status" value="1"/>
</dbReference>
<keyword evidence="6" id="KW-0539">Nucleus</keyword>
<gene>
    <name evidence="9" type="ORF">BS50DRAFT_220054</name>
</gene>
<keyword evidence="3" id="KW-0805">Transcription regulation</keyword>
<protein>
    <recommendedName>
        <fullName evidence="8">Zn(2)-C6 fungal-type domain-containing protein</fullName>
    </recommendedName>
</protein>
<dbReference type="PROSITE" id="PS50048">
    <property type="entry name" value="ZN2_CY6_FUNGAL_2"/>
    <property type="match status" value="1"/>
</dbReference>
<evidence type="ECO:0000313" key="10">
    <source>
        <dbReference type="Proteomes" id="UP000240883"/>
    </source>
</evidence>
<dbReference type="InterPro" id="IPR036864">
    <property type="entry name" value="Zn2-C6_fun-type_DNA-bd_sf"/>
</dbReference>
<dbReference type="PANTHER" id="PTHR31944:SF130">
    <property type="entry name" value="ZN(II)2CYS6 TRANSCRIPTION FACTO (EUROFUNG)"/>
    <property type="match status" value="1"/>
</dbReference>
<evidence type="ECO:0000256" key="2">
    <source>
        <dbReference type="ARBA" id="ARBA00022833"/>
    </source>
</evidence>
<feature type="compositionally biased region" description="Basic and acidic residues" evidence="7">
    <location>
        <begin position="73"/>
        <end position="88"/>
    </location>
</feature>
<keyword evidence="5" id="KW-0804">Transcription</keyword>
<proteinExistence type="predicted"/>
<dbReference type="GO" id="GO:0005634">
    <property type="term" value="C:nucleus"/>
    <property type="evidence" value="ECO:0007669"/>
    <property type="project" value="TreeGrafter"/>
</dbReference>
<dbReference type="Gene3D" id="4.10.240.10">
    <property type="entry name" value="Zn(2)-C6 fungal-type DNA-binding domain"/>
    <property type="match status" value="1"/>
</dbReference>
<dbReference type="GO" id="GO:0000978">
    <property type="term" value="F:RNA polymerase II cis-regulatory region sequence-specific DNA binding"/>
    <property type="evidence" value="ECO:0007669"/>
    <property type="project" value="TreeGrafter"/>
</dbReference>
<feature type="domain" description="Zn(2)-C6 fungal-type" evidence="8">
    <location>
        <begin position="21"/>
        <end position="52"/>
    </location>
</feature>
<sequence>MDKTSTSEAKIRKRKQRAVLSCNDCRRRKLKCDRELPCNRCLQGGYPQKCAYGHGPDAITVSRGWTNLAWQDRSKPARTKEQSERDLDSAPPDQVSLTADSDRFAALEQRIRLLEGQLSSPAAFSEALQEQSDVRPSAYALNDPSPSFYGLFKGRNYRTFLYGPTCPMTIIAHFPDIRGFMRSLYTSSSMGRFKADVKALEDRARINKVSSRPLQISSLRMLLPERLTVDIVVRKYFDTFEKTYRILHAPTFWAAYESFWDSPGINPEMDAIVLAILACTLCTSNHDSTRYDPNGSTFRSKAITWLKGCEAWLKRQSNKHRTLASLQVRCLRILALMTTCYKTKEIYQETQAHMAFMRAIGMHRDPSILGARCSVFEGEIRRRLWATSLELELQTSIDRGMSPATSGFEYDCSQPRNINDVDLYTGMQQLPNSQPISVFTDTSFLHCSMSTASLRIRICALMNGLQRSLDLQDALELEQEVQQGLENIPTWLEENSLQAQTLLDLQLRQFIAILHTPRALLPQDRMRSDQRYSILTCLETSTTTIERHIALLEVGNYSLCCIRSDYYRSALLICHIAYYAATASDALVKRVAKTVFDSTMNQALRLQEERAMRPGRGSHQYWYVDSACSLVGIKFEPSRTDALRRQAVDRVSRLLYRILSLQDDPSENYLASEVMLSEDFSLSADSGVDAAQSSIVDPESFSNANAALSLDGLDFAESSEWVLDDFWFFGDLPTLL</sequence>
<evidence type="ECO:0000256" key="4">
    <source>
        <dbReference type="ARBA" id="ARBA00023125"/>
    </source>
</evidence>
<evidence type="ECO:0000256" key="1">
    <source>
        <dbReference type="ARBA" id="ARBA00022723"/>
    </source>
</evidence>
<dbReference type="EMBL" id="KZ678152">
    <property type="protein sequence ID" value="PSN59846.1"/>
    <property type="molecule type" value="Genomic_DNA"/>
</dbReference>
<organism evidence="9 10">
    <name type="scientific">Corynespora cassiicola Philippines</name>
    <dbReference type="NCBI Taxonomy" id="1448308"/>
    <lineage>
        <taxon>Eukaryota</taxon>
        <taxon>Fungi</taxon>
        <taxon>Dikarya</taxon>
        <taxon>Ascomycota</taxon>
        <taxon>Pezizomycotina</taxon>
        <taxon>Dothideomycetes</taxon>
        <taxon>Pleosporomycetidae</taxon>
        <taxon>Pleosporales</taxon>
        <taxon>Corynesporascaceae</taxon>
        <taxon>Corynespora</taxon>
    </lineage>
</organism>
<dbReference type="SUPFAM" id="SSF57701">
    <property type="entry name" value="Zn2/Cys6 DNA-binding domain"/>
    <property type="match status" value="1"/>
</dbReference>
<reference evidence="9 10" key="1">
    <citation type="journal article" date="2018" name="Front. Microbiol.">
        <title>Genome-Wide Analysis of Corynespora cassiicola Leaf Fall Disease Putative Effectors.</title>
        <authorList>
            <person name="Lopez D."/>
            <person name="Ribeiro S."/>
            <person name="Label P."/>
            <person name="Fumanal B."/>
            <person name="Venisse J.S."/>
            <person name="Kohler A."/>
            <person name="de Oliveira R.R."/>
            <person name="Labutti K."/>
            <person name="Lipzen A."/>
            <person name="Lail K."/>
            <person name="Bauer D."/>
            <person name="Ohm R.A."/>
            <person name="Barry K.W."/>
            <person name="Spatafora J."/>
            <person name="Grigoriev I.V."/>
            <person name="Martin F.M."/>
            <person name="Pujade-Renaud V."/>
        </authorList>
    </citation>
    <scope>NUCLEOTIDE SEQUENCE [LARGE SCALE GENOMIC DNA]</scope>
    <source>
        <strain evidence="9 10">Philippines</strain>
    </source>
</reference>
<evidence type="ECO:0000256" key="3">
    <source>
        <dbReference type="ARBA" id="ARBA00023015"/>
    </source>
</evidence>
<dbReference type="Proteomes" id="UP000240883">
    <property type="component" value="Unassembled WGS sequence"/>
</dbReference>
<name>A0A2T2N3L7_CORCC</name>